<dbReference type="EMBL" id="FWFL01000002">
    <property type="protein sequence ID" value="SLN19760.1"/>
    <property type="molecule type" value="Genomic_DNA"/>
</dbReference>
<dbReference type="SUPFAM" id="SSF52402">
    <property type="entry name" value="Adenine nucleotide alpha hydrolases-like"/>
    <property type="match status" value="1"/>
</dbReference>
<feature type="domain" description="UspA" evidence="2">
    <location>
        <begin position="1"/>
        <end position="144"/>
    </location>
</feature>
<reference evidence="3 4" key="1">
    <citation type="submission" date="2017-03" db="EMBL/GenBank/DDBJ databases">
        <authorList>
            <person name="Afonso C.L."/>
            <person name="Miller P.J."/>
            <person name="Scott M.A."/>
            <person name="Spackman E."/>
            <person name="Goraichik I."/>
            <person name="Dimitrov K.M."/>
            <person name="Suarez D.L."/>
            <person name="Swayne D.E."/>
        </authorList>
    </citation>
    <scope>NUCLEOTIDE SEQUENCE [LARGE SCALE GENOMIC DNA]</scope>
    <source>
        <strain evidence="3 4">CECT 8287</strain>
    </source>
</reference>
<dbReference type="CDD" id="cd00293">
    <property type="entry name" value="USP-like"/>
    <property type="match status" value="1"/>
</dbReference>
<dbReference type="PRINTS" id="PR01438">
    <property type="entry name" value="UNVRSLSTRESS"/>
</dbReference>
<name>A0A1Y5RKI9_9RHOB</name>
<organism evidence="3 4">
    <name type="scientific">Roseovarius litorisediminis</name>
    <dbReference type="NCBI Taxonomy" id="1312363"/>
    <lineage>
        <taxon>Bacteria</taxon>
        <taxon>Pseudomonadati</taxon>
        <taxon>Pseudomonadota</taxon>
        <taxon>Alphaproteobacteria</taxon>
        <taxon>Rhodobacterales</taxon>
        <taxon>Roseobacteraceae</taxon>
        <taxon>Roseovarius</taxon>
    </lineage>
</organism>
<evidence type="ECO:0000313" key="4">
    <source>
        <dbReference type="Proteomes" id="UP000193827"/>
    </source>
</evidence>
<gene>
    <name evidence="3" type="ORF">PEL8287_00812</name>
</gene>
<keyword evidence="4" id="KW-1185">Reference proteome</keyword>
<proteinExistence type="inferred from homology"/>
<dbReference type="Proteomes" id="UP000193827">
    <property type="component" value="Unassembled WGS sequence"/>
</dbReference>
<dbReference type="AlphaFoldDB" id="A0A1Y5RKI9"/>
<dbReference type="Pfam" id="PF00582">
    <property type="entry name" value="Usp"/>
    <property type="match status" value="1"/>
</dbReference>
<evidence type="ECO:0000259" key="2">
    <source>
        <dbReference type="Pfam" id="PF00582"/>
    </source>
</evidence>
<comment type="similarity">
    <text evidence="1">Belongs to the universal stress protein A family.</text>
</comment>
<dbReference type="PANTHER" id="PTHR46268:SF6">
    <property type="entry name" value="UNIVERSAL STRESS PROTEIN UP12"/>
    <property type="match status" value="1"/>
</dbReference>
<evidence type="ECO:0000256" key="1">
    <source>
        <dbReference type="ARBA" id="ARBA00008791"/>
    </source>
</evidence>
<dbReference type="Gene3D" id="3.40.50.620">
    <property type="entry name" value="HUPs"/>
    <property type="match status" value="1"/>
</dbReference>
<accession>A0A1Y5RKI9</accession>
<protein>
    <submittedName>
        <fullName evidence="3">Universal stress protein family protein</fullName>
    </submittedName>
</protein>
<dbReference type="RefSeq" id="WP_085891079.1">
    <property type="nucleotide sequence ID" value="NZ_FWFL01000002.1"/>
</dbReference>
<dbReference type="InterPro" id="IPR006016">
    <property type="entry name" value="UspA"/>
</dbReference>
<dbReference type="InterPro" id="IPR006015">
    <property type="entry name" value="Universal_stress_UspA"/>
</dbReference>
<dbReference type="PANTHER" id="PTHR46268">
    <property type="entry name" value="STRESS RESPONSE PROTEIN NHAX"/>
    <property type="match status" value="1"/>
</dbReference>
<dbReference type="OrthoDB" id="5186731at2"/>
<sequence>MSGKFVVAYDGSEAAERALDFAVAKAKSQGGSILVAHILEWSPYSFLTPTELEERHKRRGEELARAEKALMGPVTARLADSGVKVETVIKYGHIANTLIEICNESGADQMFIGRDGETSLGSRIFGSVAMTLAQSTPVPCTIVP</sequence>
<dbReference type="InterPro" id="IPR014729">
    <property type="entry name" value="Rossmann-like_a/b/a_fold"/>
</dbReference>
<evidence type="ECO:0000313" key="3">
    <source>
        <dbReference type="EMBL" id="SLN19760.1"/>
    </source>
</evidence>